<evidence type="ECO:0000313" key="2">
    <source>
        <dbReference type="Proteomes" id="UP000499080"/>
    </source>
</evidence>
<protein>
    <submittedName>
        <fullName evidence="1">Uncharacterized protein</fullName>
    </submittedName>
</protein>
<name>A0A4Y2T1V0_ARAVE</name>
<dbReference type="EMBL" id="BGPR01025560">
    <property type="protein sequence ID" value="GBN94574.1"/>
    <property type="molecule type" value="Genomic_DNA"/>
</dbReference>
<keyword evidence="2" id="KW-1185">Reference proteome</keyword>
<accession>A0A4Y2T1V0</accession>
<evidence type="ECO:0000313" key="1">
    <source>
        <dbReference type="EMBL" id="GBN94574.1"/>
    </source>
</evidence>
<dbReference type="AlphaFoldDB" id="A0A4Y2T1V0"/>
<reference evidence="1 2" key="1">
    <citation type="journal article" date="2019" name="Sci. Rep.">
        <title>Orb-weaving spider Araneus ventricosus genome elucidates the spidroin gene catalogue.</title>
        <authorList>
            <person name="Kono N."/>
            <person name="Nakamura H."/>
            <person name="Ohtoshi R."/>
            <person name="Moran D.A.P."/>
            <person name="Shinohara A."/>
            <person name="Yoshida Y."/>
            <person name="Fujiwara M."/>
            <person name="Mori M."/>
            <person name="Tomita M."/>
            <person name="Arakawa K."/>
        </authorList>
    </citation>
    <scope>NUCLEOTIDE SEQUENCE [LARGE SCALE GENOMIC DNA]</scope>
</reference>
<sequence length="175" mass="19592">MDADAPISEHVDDAAICENLRKQASQIKDVTNRITTVSRTEIYLSHDTITHQGLIKNMAPWQQELDYLKEQVSELCCPVLNCAFHNANFGKNQTKRTLSEITDELENSKTQAKTPKNQNEKPFIFPSKKHTAKANIQSNFLKGPSTIINDNNIYKNLETVNDDAGASPQIPNPSP</sequence>
<proteinExistence type="predicted"/>
<gene>
    <name evidence="1" type="ORF">AVEN_33547_1</name>
</gene>
<dbReference type="Proteomes" id="UP000499080">
    <property type="component" value="Unassembled WGS sequence"/>
</dbReference>
<organism evidence="1 2">
    <name type="scientific">Araneus ventricosus</name>
    <name type="common">Orbweaver spider</name>
    <name type="synonym">Epeira ventricosa</name>
    <dbReference type="NCBI Taxonomy" id="182803"/>
    <lineage>
        <taxon>Eukaryota</taxon>
        <taxon>Metazoa</taxon>
        <taxon>Ecdysozoa</taxon>
        <taxon>Arthropoda</taxon>
        <taxon>Chelicerata</taxon>
        <taxon>Arachnida</taxon>
        <taxon>Araneae</taxon>
        <taxon>Araneomorphae</taxon>
        <taxon>Entelegynae</taxon>
        <taxon>Araneoidea</taxon>
        <taxon>Araneidae</taxon>
        <taxon>Araneus</taxon>
    </lineage>
</organism>
<comment type="caution">
    <text evidence="1">The sequence shown here is derived from an EMBL/GenBank/DDBJ whole genome shotgun (WGS) entry which is preliminary data.</text>
</comment>